<gene>
    <name evidence="2" type="ORF">NDU88_002904</name>
</gene>
<dbReference type="EMBL" id="JANPWB010000002">
    <property type="protein sequence ID" value="KAJ1207513.1"/>
    <property type="molecule type" value="Genomic_DNA"/>
</dbReference>
<evidence type="ECO:0000313" key="2">
    <source>
        <dbReference type="EMBL" id="KAJ1207513.1"/>
    </source>
</evidence>
<evidence type="ECO:0000313" key="3">
    <source>
        <dbReference type="Proteomes" id="UP001066276"/>
    </source>
</evidence>
<proteinExistence type="predicted"/>
<protein>
    <submittedName>
        <fullName evidence="2">Uncharacterized protein</fullName>
    </submittedName>
</protein>
<dbReference type="AlphaFoldDB" id="A0AAV7W0M1"/>
<accession>A0AAV7W0M1</accession>
<reference evidence="2" key="1">
    <citation type="journal article" date="2022" name="bioRxiv">
        <title>Sequencing and chromosome-scale assembly of the giantPleurodeles waltlgenome.</title>
        <authorList>
            <person name="Brown T."/>
            <person name="Elewa A."/>
            <person name="Iarovenko S."/>
            <person name="Subramanian E."/>
            <person name="Araus A.J."/>
            <person name="Petzold A."/>
            <person name="Susuki M."/>
            <person name="Suzuki K.-i.T."/>
            <person name="Hayashi T."/>
            <person name="Toyoda A."/>
            <person name="Oliveira C."/>
            <person name="Osipova E."/>
            <person name="Leigh N.D."/>
            <person name="Simon A."/>
            <person name="Yun M.H."/>
        </authorList>
    </citation>
    <scope>NUCLEOTIDE SEQUENCE</scope>
    <source>
        <strain evidence="2">20211129_DDA</strain>
        <tissue evidence="2">Liver</tissue>
    </source>
</reference>
<organism evidence="2 3">
    <name type="scientific">Pleurodeles waltl</name>
    <name type="common">Iberian ribbed newt</name>
    <dbReference type="NCBI Taxonomy" id="8319"/>
    <lineage>
        <taxon>Eukaryota</taxon>
        <taxon>Metazoa</taxon>
        <taxon>Chordata</taxon>
        <taxon>Craniata</taxon>
        <taxon>Vertebrata</taxon>
        <taxon>Euteleostomi</taxon>
        <taxon>Amphibia</taxon>
        <taxon>Batrachia</taxon>
        <taxon>Caudata</taxon>
        <taxon>Salamandroidea</taxon>
        <taxon>Salamandridae</taxon>
        <taxon>Pleurodelinae</taxon>
        <taxon>Pleurodeles</taxon>
    </lineage>
</organism>
<feature type="region of interest" description="Disordered" evidence="1">
    <location>
        <begin position="15"/>
        <end position="77"/>
    </location>
</feature>
<comment type="caution">
    <text evidence="2">The sequence shown here is derived from an EMBL/GenBank/DDBJ whole genome shotgun (WGS) entry which is preliminary data.</text>
</comment>
<name>A0AAV7W0M1_PLEWA</name>
<sequence>MDLKRRNPLRCCNRPVWVEGPVKSRGGGTPDPGLGRKEPDPHQQRDHPVPKQQRKGGPAEPPKAASATGNPKYRAEL</sequence>
<keyword evidence="3" id="KW-1185">Reference proteome</keyword>
<dbReference type="Proteomes" id="UP001066276">
    <property type="component" value="Chromosome 1_2"/>
</dbReference>
<feature type="compositionally biased region" description="Basic and acidic residues" evidence="1">
    <location>
        <begin position="34"/>
        <end position="49"/>
    </location>
</feature>
<evidence type="ECO:0000256" key="1">
    <source>
        <dbReference type="SAM" id="MobiDB-lite"/>
    </source>
</evidence>